<accession>N1W481</accession>
<dbReference type="Proteomes" id="UP000012227">
    <property type="component" value="Unassembled WGS sequence"/>
</dbReference>
<evidence type="ECO:0000313" key="1">
    <source>
        <dbReference type="EMBL" id="EMY69823.1"/>
    </source>
</evidence>
<dbReference type="STRING" id="1218591.LEP1GSC199_2801"/>
<dbReference type="EMBL" id="AOGY02000046">
    <property type="protein sequence ID" value="EMY69823.1"/>
    <property type="molecule type" value="Genomic_DNA"/>
</dbReference>
<reference evidence="1 2" key="1">
    <citation type="submission" date="2013-03" db="EMBL/GenBank/DDBJ databases">
        <authorList>
            <person name="Harkins D.M."/>
            <person name="Durkin A.S."/>
            <person name="Brinkac L.M."/>
            <person name="Haft D.H."/>
            <person name="Selengut J.D."/>
            <person name="Sanka R."/>
            <person name="DePew J."/>
            <person name="Purushe J."/>
            <person name="Galloway R.L."/>
            <person name="Vinetz J.M."/>
            <person name="Sutton G.G."/>
            <person name="Nierman W.C."/>
            <person name="Fouts D.E."/>
        </authorList>
    </citation>
    <scope>NUCLEOTIDE SEQUENCE [LARGE SCALE GENOMIC DNA]</scope>
    <source>
        <strain evidence="1 2">Waz Holland</strain>
    </source>
</reference>
<proteinExistence type="predicted"/>
<gene>
    <name evidence="1" type="ORF">LEP1GSC199_2801</name>
</gene>
<organism evidence="1 2">
    <name type="scientific">Leptospira vanthielii serovar Holland str. Waz Holland = ATCC 700522</name>
    <dbReference type="NCBI Taxonomy" id="1218591"/>
    <lineage>
        <taxon>Bacteria</taxon>
        <taxon>Pseudomonadati</taxon>
        <taxon>Spirochaetota</taxon>
        <taxon>Spirochaetia</taxon>
        <taxon>Leptospirales</taxon>
        <taxon>Leptospiraceae</taxon>
        <taxon>Leptospira</taxon>
    </lineage>
</organism>
<name>N1W481_9LEPT</name>
<comment type="caution">
    <text evidence="1">The sequence shown here is derived from an EMBL/GenBank/DDBJ whole genome shotgun (WGS) entry which is preliminary data.</text>
</comment>
<evidence type="ECO:0000313" key="2">
    <source>
        <dbReference type="Proteomes" id="UP000012227"/>
    </source>
</evidence>
<protein>
    <submittedName>
        <fullName evidence="1">Uncharacterized protein</fullName>
    </submittedName>
</protein>
<dbReference type="AlphaFoldDB" id="N1W481"/>
<sequence length="57" mass="6633">MYVGFIRNQSRIRSINFDQTNYSYLGSDNHLLVTGGYRFARLTDTHNSIYFGISNTH</sequence>